<reference evidence="8 9" key="1">
    <citation type="submission" date="2018-06" db="EMBL/GenBank/DDBJ databases">
        <title>Genome analysis of cellulolytic fungus Trichoderma lentiforme CFAM-422.</title>
        <authorList>
            <person name="Steindorff A.S."/>
            <person name="Formighieri E.F."/>
            <person name="Midorikawa G.E.O."/>
            <person name="Tamietti M.S."/>
            <person name="Ramos E.Z."/>
            <person name="Silva A.S."/>
            <person name="Bon E.P.S."/>
            <person name="Mendes T.D."/>
            <person name="Damaso M.C.T."/>
            <person name="Favaro L.C.L."/>
        </authorList>
    </citation>
    <scope>NUCLEOTIDE SEQUENCE [LARGE SCALE GENOMIC DNA]</scope>
    <source>
        <strain evidence="8 9">CFAM-422</strain>
    </source>
</reference>
<dbReference type="EMBL" id="QLNT01000004">
    <property type="protein sequence ID" value="KAF3074880.1"/>
    <property type="molecule type" value="Genomic_DNA"/>
</dbReference>
<evidence type="ECO:0000256" key="2">
    <source>
        <dbReference type="ARBA" id="ARBA00022630"/>
    </source>
</evidence>
<evidence type="ECO:0000256" key="3">
    <source>
        <dbReference type="ARBA" id="ARBA00022827"/>
    </source>
</evidence>
<accession>A0A9P5CET2</accession>
<dbReference type="SUPFAM" id="SSF54373">
    <property type="entry name" value="FAD-linked reductases, C-terminal domain"/>
    <property type="match status" value="1"/>
</dbReference>
<feature type="domain" description="FAD-binding" evidence="7">
    <location>
        <begin position="2"/>
        <end position="327"/>
    </location>
</feature>
<keyword evidence="3" id="KW-0274">FAD</keyword>
<evidence type="ECO:0000256" key="1">
    <source>
        <dbReference type="ARBA" id="ARBA00007992"/>
    </source>
</evidence>
<keyword evidence="9" id="KW-1185">Reference proteome</keyword>
<dbReference type="Gene3D" id="3.40.50.1000">
    <property type="entry name" value="HAD superfamily/HAD-like"/>
    <property type="match status" value="1"/>
</dbReference>
<keyword evidence="4" id="KW-0560">Oxidoreductase</keyword>
<dbReference type="InterPro" id="IPR002938">
    <property type="entry name" value="FAD-bd"/>
</dbReference>
<gene>
    <name evidence="8" type="ORF">CFAM422_002952</name>
</gene>
<dbReference type="SUPFAM" id="SSF51905">
    <property type="entry name" value="FAD/NAD(P)-binding domain"/>
    <property type="match status" value="1"/>
</dbReference>
<dbReference type="PANTHER" id="PTHR13789:SF147">
    <property type="entry name" value="PUTATIVE (AFU_ORTHOLOGUE AFUA_2G01950)-RELATED"/>
    <property type="match status" value="1"/>
</dbReference>
<name>A0A9P5CET2_9HYPO</name>
<keyword evidence="5" id="KW-0503">Monooxygenase</keyword>
<feature type="chain" id="PRO_5040316922" evidence="6">
    <location>
        <begin position="17"/>
        <end position="752"/>
    </location>
</feature>
<dbReference type="SFLD" id="SFLDG01129">
    <property type="entry name" value="C1.5:_HAD__Beta-PGM__Phosphata"/>
    <property type="match status" value="1"/>
</dbReference>
<dbReference type="InterPro" id="IPR036412">
    <property type="entry name" value="HAD-like_sf"/>
</dbReference>
<dbReference type="PANTHER" id="PTHR13789">
    <property type="entry name" value="MONOOXYGENASE"/>
    <property type="match status" value="1"/>
</dbReference>
<dbReference type="InterPro" id="IPR050493">
    <property type="entry name" value="FAD-dep_Monooxygenase_BioMet"/>
</dbReference>
<evidence type="ECO:0000256" key="6">
    <source>
        <dbReference type="SAM" id="SignalP"/>
    </source>
</evidence>
<dbReference type="GO" id="GO:0071949">
    <property type="term" value="F:FAD binding"/>
    <property type="evidence" value="ECO:0007669"/>
    <property type="project" value="InterPro"/>
</dbReference>
<dbReference type="SUPFAM" id="SSF56784">
    <property type="entry name" value="HAD-like"/>
    <property type="match status" value="1"/>
</dbReference>
<dbReference type="GO" id="GO:0016791">
    <property type="term" value="F:phosphatase activity"/>
    <property type="evidence" value="ECO:0007669"/>
    <property type="project" value="UniProtKB-ARBA"/>
</dbReference>
<dbReference type="InterPro" id="IPR006439">
    <property type="entry name" value="HAD-SF_hydro_IA"/>
</dbReference>
<protein>
    <submittedName>
        <fullName evidence="8">Glycerol-1-phosphate phosphohydrolase 1</fullName>
    </submittedName>
</protein>
<comment type="caution">
    <text evidence="8">The sequence shown here is derived from an EMBL/GenBank/DDBJ whole genome shotgun (WGS) entry which is preliminary data.</text>
</comment>
<dbReference type="Proteomes" id="UP000801864">
    <property type="component" value="Unassembled WGS sequence"/>
</dbReference>
<dbReference type="Pfam" id="PF13419">
    <property type="entry name" value="HAD_2"/>
    <property type="match status" value="1"/>
</dbReference>
<comment type="similarity">
    <text evidence="1">Belongs to the paxM FAD-dependent monooxygenase family.</text>
</comment>
<dbReference type="NCBIfam" id="TIGR01509">
    <property type="entry name" value="HAD-SF-IA-v3"/>
    <property type="match status" value="1"/>
</dbReference>
<dbReference type="Pfam" id="PF01494">
    <property type="entry name" value="FAD_binding_3"/>
    <property type="match status" value="1"/>
</dbReference>
<dbReference type="InterPro" id="IPR041492">
    <property type="entry name" value="HAD_2"/>
</dbReference>
<evidence type="ECO:0000313" key="9">
    <source>
        <dbReference type="Proteomes" id="UP000801864"/>
    </source>
</evidence>
<evidence type="ECO:0000259" key="7">
    <source>
        <dbReference type="Pfam" id="PF01494"/>
    </source>
</evidence>
<proteinExistence type="inferred from homology"/>
<dbReference type="SFLD" id="SFLDS00003">
    <property type="entry name" value="Haloacid_Dehalogenase"/>
    <property type="match status" value="1"/>
</dbReference>
<dbReference type="CDD" id="cd07527">
    <property type="entry name" value="HAD_ScGPP-like"/>
    <property type="match status" value="1"/>
</dbReference>
<evidence type="ECO:0000313" key="8">
    <source>
        <dbReference type="EMBL" id="KAF3074880.1"/>
    </source>
</evidence>
<dbReference type="InterPro" id="IPR036188">
    <property type="entry name" value="FAD/NAD-bd_sf"/>
</dbReference>
<sequence length="752" mass="82745">MHVIIVGAGIAGLSLAIALGQSRHQITILDAAHELTELGAGVQMTPQAIRYLFKWGLKDDLLAQSIIPENLHVWDGQAGNLLGSVRIKEMEAQYGAPYIVVHRAVLHAILHRHAVQAGARLLLSSDVIEYDFANGAVQLRNGKRLTADLVVAADGINSLARSQLLGSRDPGSQPTGWAAFRMTAEVSKLKADPVTSNLIDLQSRSSNWWIAPHISCMTYLIKDATMLNIVLAHRDNINTKEFTTEEYNKTVRSIFRDFEPRVQRIFDLSTSKIVNYPVYAVPPLPSWSHESGRFILIGDAAHAMAFYMSMGVSIAVEDAAALATVLDLACPSDTSSNISDKPSMVVDSKLKHALDVYEIVRKPRAEAVQEASLQGGDSSHTSHEAERSVLYEALAHSHEEIIWPLESDAVRGEYVRKCRRTRQRLGPGGITDKGTRDWCYDYDAIGAIEEYYKSSIAEHMFEATNHIDAIREVDQNRIAYRRFIISTYESPVQGHSLLQSLDTGISENSGRMGSQPDYSLPTQEISFSGFLFDMDGTIIDSTPAVVKHWHKGKSVGEEIGVAPEVILETSHGRRSIDILKILAPEKANWEYVTKMEGELPKLYADDVVEIPGARPLLDSIISYSFPWAIVTSGTQPLVRGWLKRLSLGTPEHLVSAESVENGKPDPTCYLIGLEKLGLQDKAGEVLVLEDSPAGIKAGKAAGCKVLGLVTSHTVEQVVAAEPDWVVKDLDSVRVVRQEDGKMTLEFSNALRF</sequence>
<dbReference type="SFLD" id="SFLDG01135">
    <property type="entry name" value="C1.5.6:_HAD__Beta-PGM__Phospha"/>
    <property type="match status" value="1"/>
</dbReference>
<keyword evidence="2" id="KW-0285">Flavoprotein</keyword>
<organism evidence="8 9">
    <name type="scientific">Trichoderma lentiforme</name>
    <dbReference type="NCBI Taxonomy" id="1567552"/>
    <lineage>
        <taxon>Eukaryota</taxon>
        <taxon>Fungi</taxon>
        <taxon>Dikarya</taxon>
        <taxon>Ascomycota</taxon>
        <taxon>Pezizomycotina</taxon>
        <taxon>Sordariomycetes</taxon>
        <taxon>Hypocreomycetidae</taxon>
        <taxon>Hypocreales</taxon>
        <taxon>Hypocreaceae</taxon>
        <taxon>Trichoderma</taxon>
    </lineage>
</organism>
<dbReference type="InterPro" id="IPR023214">
    <property type="entry name" value="HAD_sf"/>
</dbReference>
<feature type="signal peptide" evidence="6">
    <location>
        <begin position="1"/>
        <end position="16"/>
    </location>
</feature>
<keyword evidence="6" id="KW-0732">Signal</keyword>
<dbReference type="Gene3D" id="3.50.50.60">
    <property type="entry name" value="FAD/NAD(P)-binding domain"/>
    <property type="match status" value="1"/>
</dbReference>
<dbReference type="PRINTS" id="PR00420">
    <property type="entry name" value="RNGMNOXGNASE"/>
</dbReference>
<dbReference type="AlphaFoldDB" id="A0A9P5CET2"/>
<evidence type="ECO:0000256" key="4">
    <source>
        <dbReference type="ARBA" id="ARBA00023002"/>
    </source>
</evidence>
<evidence type="ECO:0000256" key="5">
    <source>
        <dbReference type="ARBA" id="ARBA00023033"/>
    </source>
</evidence>
<dbReference type="InterPro" id="IPR023198">
    <property type="entry name" value="PGP-like_dom2"/>
</dbReference>
<dbReference type="GO" id="GO:0004497">
    <property type="term" value="F:monooxygenase activity"/>
    <property type="evidence" value="ECO:0007669"/>
    <property type="project" value="UniProtKB-KW"/>
</dbReference>
<dbReference type="Gene3D" id="1.10.150.240">
    <property type="entry name" value="Putative phosphatase, domain 2"/>
    <property type="match status" value="1"/>
</dbReference>